<organism evidence="2 3">
    <name type="scientific">Solanum verrucosum</name>
    <dbReference type="NCBI Taxonomy" id="315347"/>
    <lineage>
        <taxon>Eukaryota</taxon>
        <taxon>Viridiplantae</taxon>
        <taxon>Streptophyta</taxon>
        <taxon>Embryophyta</taxon>
        <taxon>Tracheophyta</taxon>
        <taxon>Spermatophyta</taxon>
        <taxon>Magnoliopsida</taxon>
        <taxon>eudicotyledons</taxon>
        <taxon>Gunneridae</taxon>
        <taxon>Pentapetalae</taxon>
        <taxon>asterids</taxon>
        <taxon>lamiids</taxon>
        <taxon>Solanales</taxon>
        <taxon>Solanaceae</taxon>
        <taxon>Solanoideae</taxon>
        <taxon>Solaneae</taxon>
        <taxon>Solanum</taxon>
    </lineage>
</organism>
<dbReference type="Pfam" id="PF17919">
    <property type="entry name" value="RT_RNaseH_2"/>
    <property type="match status" value="1"/>
</dbReference>
<reference evidence="2" key="1">
    <citation type="submission" date="2023-08" db="EMBL/GenBank/DDBJ databases">
        <title>A de novo genome assembly of Solanum verrucosum Schlechtendal, a Mexican diploid species geographically isolated from the other diploid A-genome species in potato relatives.</title>
        <authorList>
            <person name="Hosaka K."/>
        </authorList>
    </citation>
    <scope>NUCLEOTIDE SEQUENCE</scope>
    <source>
        <tissue evidence="2">Young leaves</tissue>
    </source>
</reference>
<dbReference type="Proteomes" id="UP001234989">
    <property type="component" value="Chromosome 11"/>
</dbReference>
<dbReference type="EMBL" id="CP133622">
    <property type="protein sequence ID" value="WMV54222.1"/>
    <property type="molecule type" value="Genomic_DNA"/>
</dbReference>
<dbReference type="InterPro" id="IPR043128">
    <property type="entry name" value="Rev_trsase/Diguanyl_cyclase"/>
</dbReference>
<dbReference type="InterPro" id="IPR043502">
    <property type="entry name" value="DNA/RNA_pol_sf"/>
</dbReference>
<evidence type="ECO:0000313" key="3">
    <source>
        <dbReference type="Proteomes" id="UP001234989"/>
    </source>
</evidence>
<name>A0AAF0UXD7_SOLVR</name>
<dbReference type="PANTHER" id="PTHR34072:SF52">
    <property type="entry name" value="RIBONUCLEASE H"/>
    <property type="match status" value="1"/>
</dbReference>
<dbReference type="CDD" id="cd09274">
    <property type="entry name" value="RNase_HI_RT_Ty3"/>
    <property type="match status" value="1"/>
</dbReference>
<gene>
    <name evidence="2" type="ORF">MTR67_047607</name>
</gene>
<dbReference type="Gene3D" id="3.30.70.270">
    <property type="match status" value="1"/>
</dbReference>
<dbReference type="AlphaFoldDB" id="A0AAF0UXD7"/>
<keyword evidence="3" id="KW-1185">Reference proteome</keyword>
<accession>A0AAF0UXD7</accession>
<proteinExistence type="predicted"/>
<dbReference type="InterPro" id="IPR041577">
    <property type="entry name" value="RT_RNaseH_2"/>
</dbReference>
<feature type="non-terminal residue" evidence="2">
    <location>
        <position position="191"/>
    </location>
</feature>
<evidence type="ECO:0000259" key="1">
    <source>
        <dbReference type="Pfam" id="PF17919"/>
    </source>
</evidence>
<sequence>RLPGPTPHAFLGHVVSGDGIKVDPKKTDVIRNWPRPLTPSDIRSFLSLAGYYRRFTDECERSFQTLKDKLVSAPILSLPDGLEGFVVYCDASRVGLGCVLMQNGKVIAYASRQLKVHEKNYPTHDLELAASLQYVFTKKDLNLRQRRWLGFLKDYDMSVHYHPGKANVVADALSRVSMGSLAHVDIGDREM</sequence>
<feature type="domain" description="Reverse transcriptase/retrotransposon-derived protein RNase H-like" evidence="1">
    <location>
        <begin position="55"/>
        <end position="133"/>
    </location>
</feature>
<protein>
    <recommendedName>
        <fullName evidence="1">Reverse transcriptase/retrotransposon-derived protein RNase H-like domain-containing protein</fullName>
    </recommendedName>
</protein>
<feature type="non-terminal residue" evidence="2">
    <location>
        <position position="1"/>
    </location>
</feature>
<evidence type="ECO:0000313" key="2">
    <source>
        <dbReference type="EMBL" id="WMV54222.1"/>
    </source>
</evidence>
<dbReference type="PANTHER" id="PTHR34072">
    <property type="entry name" value="ENZYMATIC POLYPROTEIN-RELATED"/>
    <property type="match status" value="1"/>
</dbReference>
<dbReference type="SUPFAM" id="SSF56672">
    <property type="entry name" value="DNA/RNA polymerases"/>
    <property type="match status" value="1"/>
</dbReference>